<evidence type="ECO:0000313" key="2">
    <source>
        <dbReference type="EMBL" id="MDQ1097157.1"/>
    </source>
</evidence>
<dbReference type="InterPro" id="IPR038078">
    <property type="entry name" value="PhoU-like_sf"/>
</dbReference>
<keyword evidence="3" id="KW-1185">Reference proteome</keyword>
<dbReference type="PANTHER" id="PTHR37298">
    <property type="entry name" value="UPF0111 PROTEIN YKAA"/>
    <property type="match status" value="1"/>
</dbReference>
<dbReference type="InterPro" id="IPR052912">
    <property type="entry name" value="UPF0111_domain"/>
</dbReference>
<evidence type="ECO:0000256" key="1">
    <source>
        <dbReference type="ARBA" id="ARBA00008591"/>
    </source>
</evidence>
<comment type="caution">
    <text evidence="2">The sequence shown here is derived from an EMBL/GenBank/DDBJ whole genome shotgun (WGS) entry which is preliminary data.</text>
</comment>
<dbReference type="Pfam" id="PF01865">
    <property type="entry name" value="PhoU_div"/>
    <property type="match status" value="1"/>
</dbReference>
<dbReference type="EMBL" id="JAUTAL010000001">
    <property type="protein sequence ID" value="MDQ1097157.1"/>
    <property type="molecule type" value="Genomic_DNA"/>
</dbReference>
<reference evidence="2 3" key="1">
    <citation type="submission" date="2023-07" db="EMBL/GenBank/DDBJ databases">
        <title>Functional and genomic diversity of the sorghum phyllosphere microbiome.</title>
        <authorList>
            <person name="Shade A."/>
        </authorList>
    </citation>
    <scope>NUCLEOTIDE SEQUENCE [LARGE SCALE GENOMIC DNA]</scope>
    <source>
        <strain evidence="2 3">SORGH_AS_1064</strain>
    </source>
</reference>
<dbReference type="Gene3D" id="1.20.58.220">
    <property type="entry name" value="Phosphate transport system protein phou homolog 2, domain 2"/>
    <property type="match status" value="1"/>
</dbReference>
<name>A0ABU0TJE6_9FLAO</name>
<dbReference type="InterPro" id="IPR018445">
    <property type="entry name" value="Put_Phosphate_transp_reg"/>
</dbReference>
<dbReference type="PANTHER" id="PTHR37298:SF1">
    <property type="entry name" value="UPF0111 PROTEIN YKAA"/>
    <property type="match status" value="1"/>
</dbReference>
<dbReference type="Proteomes" id="UP001225072">
    <property type="component" value="Unassembled WGS sequence"/>
</dbReference>
<gene>
    <name evidence="2" type="ORF">QE404_002304</name>
</gene>
<organism evidence="2 3">
    <name type="scientific">Chryseobacterium camelliae</name>
    <dbReference type="NCBI Taxonomy" id="1265445"/>
    <lineage>
        <taxon>Bacteria</taxon>
        <taxon>Pseudomonadati</taxon>
        <taxon>Bacteroidota</taxon>
        <taxon>Flavobacteriia</taxon>
        <taxon>Flavobacteriales</taxon>
        <taxon>Weeksellaceae</taxon>
        <taxon>Chryseobacterium group</taxon>
        <taxon>Chryseobacterium</taxon>
    </lineage>
</organism>
<comment type="similarity">
    <text evidence="1">Belongs to the UPF0111 family.</text>
</comment>
<protein>
    <submittedName>
        <fullName evidence="2">Phosphate transport protein (TIGR00153 family)</fullName>
    </submittedName>
</protein>
<proteinExistence type="inferred from homology"/>
<evidence type="ECO:0000313" key="3">
    <source>
        <dbReference type="Proteomes" id="UP001225072"/>
    </source>
</evidence>
<accession>A0ABU0TJE6</accession>
<sequence>MLTKLNVVFFRVRSFFKKFAQNYKNDTMGIGNIFHAFQPKDKIFFVLFEKVTENLVAMSEEFNNGIKDFDLNDDTMLKKMSDYEHKNDELTHEIFVELGKNFITPFDREDIHTLATGLDDIADYIYASTKYIFLYKSPEMKAYSDFSLLIHKACLEIQIAMKNLKGFKNMEQVKEACIKVNSIENIADDLLSNSMVELFETNDAINIIKVSSVLNYLEVVTDKAEDVANTIENIMIKYA</sequence>